<dbReference type="EMBL" id="VXIV02001464">
    <property type="protein sequence ID" value="KAF6033002.1"/>
    <property type="molecule type" value="Genomic_DNA"/>
</dbReference>
<dbReference type="InterPro" id="IPR035986">
    <property type="entry name" value="PKD_dom_sf"/>
</dbReference>
<comment type="caution">
    <text evidence="7">The sequence shown here is derived from an EMBL/GenBank/DDBJ whole genome shotgun (WGS) entry which is preliminary data.</text>
</comment>
<dbReference type="GO" id="GO:0005886">
    <property type="term" value="C:plasma membrane"/>
    <property type="evidence" value="ECO:0007669"/>
    <property type="project" value="TreeGrafter"/>
</dbReference>
<dbReference type="PANTHER" id="PTHR46730:SF1">
    <property type="entry name" value="PLAT DOMAIN-CONTAINING PROTEIN"/>
    <property type="match status" value="1"/>
</dbReference>
<organism evidence="7 8">
    <name type="scientific">Bugula neritina</name>
    <name type="common">Brown bryozoan</name>
    <name type="synonym">Sertularia neritina</name>
    <dbReference type="NCBI Taxonomy" id="10212"/>
    <lineage>
        <taxon>Eukaryota</taxon>
        <taxon>Metazoa</taxon>
        <taxon>Spiralia</taxon>
        <taxon>Lophotrochozoa</taxon>
        <taxon>Bryozoa</taxon>
        <taxon>Gymnolaemata</taxon>
        <taxon>Cheilostomatida</taxon>
        <taxon>Flustrina</taxon>
        <taxon>Buguloidea</taxon>
        <taxon>Bugulidae</taxon>
        <taxon>Bugula</taxon>
    </lineage>
</organism>
<evidence type="ECO:0000256" key="3">
    <source>
        <dbReference type="ARBA" id="ARBA00022737"/>
    </source>
</evidence>
<protein>
    <recommendedName>
        <fullName evidence="6">PKD domain-containing protein</fullName>
    </recommendedName>
</protein>
<dbReference type="Gene3D" id="2.60.40.10">
    <property type="entry name" value="Immunoglobulins"/>
    <property type="match status" value="1"/>
</dbReference>
<dbReference type="AlphaFoldDB" id="A0A7J7K2Z4"/>
<dbReference type="SUPFAM" id="SSF49299">
    <property type="entry name" value="PKD domain"/>
    <property type="match status" value="2"/>
</dbReference>
<dbReference type="InterPro" id="IPR013783">
    <property type="entry name" value="Ig-like_fold"/>
</dbReference>
<name>A0A7J7K2Z4_BUGNE</name>
<sequence>MLIYGGDGNQMKISSAQFGVEYVYDYEEVKTVNVTTVLTNPIGQHVVINTIKEMMWPIVDLSLQVIPSHAVLNEPVNISVSMLKGDDVNVTYIYGDASLPVKLTQHEILRSVQSHTYTVVGNYTITVIAANIMGAITMTYDICVQKPVREGMFTVITNAPIKFPDTLIVEVLYNGILIDYPTTLSIMVDYGDGHVVEEQLLPLDNNSVTYSFDFAQPGVYLGSVKLNNLASDVFFPLQMNSVELIENVSMSVLWQPLTPRNASPKLGVWAHTYALPMNRPIIYDVRKSKGSPAWYEVYTENLSSGMVNVSTYDESPIRVSMSEAGDYNVTVRVKNDLSHESVSALFTIQHTADLSPSALSTSSTTIPGKPKLFSISLDSECVDCCMTVDFGDGSPLTYFSSRTNTNASCGELGAKLHPLSIPLMLNHTYLEEGAYDLSVTLKNPFTEMMSFTKSIAVSTRHCHQPELYIENQRSSFLDAEPRYKSVLSTTYAYTVLVCSDTLMNSKRWKIYSINADFGYRVKEIELSSISTRVTAQLIYSINADFGYRVKEIELSSISTRVTAQLILPHLFLDLGYYELEYSVSMSQGVDGVPFYANVSTFIQIIRCAEGGLCKQVTGGQQINPTNQLALFALCLDFICTFPKYHWDILYFDKFKFWRNIPDQRRYIKGVYGENSQGIGVSEVLFLDYPQVTQFQFSLSFEVKSGTSSAQTGFASLDAFVNKLPFGGTCSISPKYVSSAEMPFYVTCEDWRDDNGIQKYEIYASHGNSTALVYYSSHLSNTQIYLPNGHLHENFYISVNIRVVDYDNSYASWSLGKVRVERSSMWHLYNGAHSLFNDTHNMDIVLQGGEIKEVSKEILRRAAMFGELSSLVTESLAEESTLATDFKSAGLVQTDWDSYDKEVMRKSFNVTGNGSFQEAWRKYDAFRNEVSKVRTTMITALSNVGTGSIESLSLVATALDAVTVVYPELDRRAQETSIEITGRLVDQLMERTVDTAQKELVHVATNIFYSIENAFQGSVSQLLNPISSDFEQSRVVWDYDTNLESREPWLDTGEAVHQTLDNLQNFTNSKLQKQSSHKVVGEGLANAEKISKAVLNNMVPGDLPIEIIRNDIQVFLSKEIPSRLTNKTLSSGIVKAEIPSLCDLQPQNCLKDDFQEKIVSLFNVALVRNPFLYKSKVQDFKDPSQLYDSSVSKYFSARFLMMREPS</sequence>
<keyword evidence="2" id="KW-0812">Transmembrane</keyword>
<dbReference type="PROSITE" id="PS50093">
    <property type="entry name" value="PKD"/>
    <property type="match status" value="1"/>
</dbReference>
<dbReference type="PANTHER" id="PTHR46730">
    <property type="entry name" value="POLYCYSTIN-1"/>
    <property type="match status" value="1"/>
</dbReference>
<evidence type="ECO:0000256" key="4">
    <source>
        <dbReference type="ARBA" id="ARBA00022989"/>
    </source>
</evidence>
<dbReference type="InterPro" id="IPR022409">
    <property type="entry name" value="PKD/Chitinase_dom"/>
</dbReference>
<evidence type="ECO:0000256" key="1">
    <source>
        <dbReference type="ARBA" id="ARBA00004141"/>
    </source>
</evidence>
<dbReference type="Pfam" id="PF02010">
    <property type="entry name" value="REJ"/>
    <property type="match status" value="1"/>
</dbReference>
<dbReference type="Pfam" id="PF00801">
    <property type="entry name" value="PKD"/>
    <property type="match status" value="1"/>
</dbReference>
<comment type="subcellular location">
    <subcellularLocation>
        <location evidence="1">Membrane</location>
        <topology evidence="1">Multi-pass membrane protein</topology>
    </subcellularLocation>
</comment>
<dbReference type="InterPro" id="IPR000601">
    <property type="entry name" value="PKD_dom"/>
</dbReference>
<feature type="domain" description="PKD" evidence="6">
    <location>
        <begin position="85"/>
        <end position="151"/>
    </location>
</feature>
<evidence type="ECO:0000259" key="6">
    <source>
        <dbReference type="PROSITE" id="PS50093"/>
    </source>
</evidence>
<dbReference type="OrthoDB" id="444119at2759"/>
<dbReference type="CDD" id="cd00146">
    <property type="entry name" value="PKD"/>
    <property type="match status" value="1"/>
</dbReference>
<keyword evidence="4" id="KW-1133">Transmembrane helix</keyword>
<dbReference type="InterPro" id="IPR002859">
    <property type="entry name" value="PKD/REJ-like"/>
</dbReference>
<keyword evidence="8" id="KW-1185">Reference proteome</keyword>
<gene>
    <name evidence="7" type="ORF">EB796_008704</name>
</gene>
<dbReference type="SMART" id="SM00089">
    <property type="entry name" value="PKD"/>
    <property type="match status" value="2"/>
</dbReference>
<dbReference type="GO" id="GO:0005261">
    <property type="term" value="F:monoatomic cation channel activity"/>
    <property type="evidence" value="ECO:0007669"/>
    <property type="project" value="TreeGrafter"/>
</dbReference>
<reference evidence="7" key="1">
    <citation type="submission" date="2020-06" db="EMBL/GenBank/DDBJ databases">
        <title>Draft genome of Bugula neritina, a colonial animal packing powerful symbionts and potential medicines.</title>
        <authorList>
            <person name="Rayko M."/>
        </authorList>
    </citation>
    <scope>NUCLEOTIDE SEQUENCE [LARGE SCALE GENOMIC DNA]</scope>
    <source>
        <strain evidence="7">Kwan_BN1</strain>
    </source>
</reference>
<keyword evidence="3" id="KW-0677">Repeat</keyword>
<dbReference type="Proteomes" id="UP000593567">
    <property type="component" value="Unassembled WGS sequence"/>
</dbReference>
<evidence type="ECO:0000313" key="8">
    <source>
        <dbReference type="Proteomes" id="UP000593567"/>
    </source>
</evidence>
<evidence type="ECO:0000256" key="5">
    <source>
        <dbReference type="ARBA" id="ARBA00023136"/>
    </source>
</evidence>
<evidence type="ECO:0000313" key="7">
    <source>
        <dbReference type="EMBL" id="KAF6033002.1"/>
    </source>
</evidence>
<keyword evidence="5" id="KW-0472">Membrane</keyword>
<proteinExistence type="predicted"/>
<dbReference type="GO" id="GO:0006816">
    <property type="term" value="P:calcium ion transport"/>
    <property type="evidence" value="ECO:0007669"/>
    <property type="project" value="TreeGrafter"/>
</dbReference>
<evidence type="ECO:0000256" key="2">
    <source>
        <dbReference type="ARBA" id="ARBA00022692"/>
    </source>
</evidence>
<accession>A0A7J7K2Z4</accession>